<dbReference type="HOGENOM" id="CLU_132842_0_0_1"/>
<feature type="region of interest" description="Disordered" evidence="1">
    <location>
        <begin position="31"/>
        <end position="58"/>
    </location>
</feature>
<evidence type="ECO:0000313" key="2">
    <source>
        <dbReference type="EMBL" id="EDW97669.1"/>
    </source>
</evidence>
<dbReference type="PhylomeDB" id="B4PU19"/>
<reference evidence="2 3" key="1">
    <citation type="journal article" date="2007" name="Nature">
        <title>Evolution of genes and genomes on the Drosophila phylogeny.</title>
        <authorList>
            <consortium name="Drosophila 12 Genomes Consortium"/>
            <person name="Clark A.G."/>
            <person name="Eisen M.B."/>
            <person name="Smith D.R."/>
            <person name="Bergman C.M."/>
            <person name="Oliver B."/>
            <person name="Markow T.A."/>
            <person name="Kaufman T.C."/>
            <person name="Kellis M."/>
            <person name="Gelbart W."/>
            <person name="Iyer V.N."/>
            <person name="Pollard D.A."/>
            <person name="Sackton T.B."/>
            <person name="Larracuente A.M."/>
            <person name="Singh N.D."/>
            <person name="Abad J.P."/>
            <person name="Abt D.N."/>
            <person name="Adryan B."/>
            <person name="Aguade M."/>
            <person name="Akashi H."/>
            <person name="Anderson W.W."/>
            <person name="Aquadro C.F."/>
            <person name="Ardell D.H."/>
            <person name="Arguello R."/>
            <person name="Artieri C.G."/>
            <person name="Barbash D.A."/>
            <person name="Barker D."/>
            <person name="Barsanti P."/>
            <person name="Batterham P."/>
            <person name="Batzoglou S."/>
            <person name="Begun D."/>
            <person name="Bhutkar A."/>
            <person name="Blanco E."/>
            <person name="Bosak S.A."/>
            <person name="Bradley R.K."/>
            <person name="Brand A.D."/>
            <person name="Brent M.R."/>
            <person name="Brooks A.N."/>
            <person name="Brown R.H."/>
            <person name="Butlin R.K."/>
            <person name="Caggese C."/>
            <person name="Calvi B.R."/>
            <person name="Bernardo de Carvalho A."/>
            <person name="Caspi A."/>
            <person name="Castrezana S."/>
            <person name="Celniker S.E."/>
            <person name="Chang J.L."/>
            <person name="Chapple C."/>
            <person name="Chatterji S."/>
            <person name="Chinwalla A."/>
            <person name="Civetta A."/>
            <person name="Clifton S.W."/>
            <person name="Comeron J.M."/>
            <person name="Costello J.C."/>
            <person name="Coyne J.A."/>
            <person name="Daub J."/>
            <person name="David R.G."/>
            <person name="Delcher A.L."/>
            <person name="Delehaunty K."/>
            <person name="Do C.B."/>
            <person name="Ebling H."/>
            <person name="Edwards K."/>
            <person name="Eickbush T."/>
            <person name="Evans J.D."/>
            <person name="Filipski A."/>
            <person name="Findeiss S."/>
            <person name="Freyhult E."/>
            <person name="Fulton L."/>
            <person name="Fulton R."/>
            <person name="Garcia A.C."/>
            <person name="Gardiner A."/>
            <person name="Garfield D.A."/>
            <person name="Garvin B.E."/>
            <person name="Gibson G."/>
            <person name="Gilbert D."/>
            <person name="Gnerre S."/>
            <person name="Godfrey J."/>
            <person name="Good R."/>
            <person name="Gotea V."/>
            <person name="Gravely B."/>
            <person name="Greenberg A.J."/>
            <person name="Griffiths-Jones S."/>
            <person name="Gross S."/>
            <person name="Guigo R."/>
            <person name="Gustafson E.A."/>
            <person name="Haerty W."/>
            <person name="Hahn M.W."/>
            <person name="Halligan D.L."/>
            <person name="Halpern A.L."/>
            <person name="Halter G.M."/>
            <person name="Han M.V."/>
            <person name="Heger A."/>
            <person name="Hillier L."/>
            <person name="Hinrichs A.S."/>
            <person name="Holmes I."/>
            <person name="Hoskins R.A."/>
            <person name="Hubisz M.J."/>
            <person name="Hultmark D."/>
            <person name="Huntley M.A."/>
            <person name="Jaffe D.B."/>
            <person name="Jagadeeshan S."/>
            <person name="Jeck W.R."/>
            <person name="Johnson J."/>
            <person name="Jones C.D."/>
            <person name="Jordan W.C."/>
            <person name="Karpen G.H."/>
            <person name="Kataoka E."/>
            <person name="Keightley P.D."/>
            <person name="Kheradpour P."/>
            <person name="Kirkness E.F."/>
            <person name="Koerich L.B."/>
            <person name="Kristiansen K."/>
            <person name="Kudrna D."/>
            <person name="Kulathinal R.J."/>
            <person name="Kumar S."/>
            <person name="Kwok R."/>
            <person name="Lander E."/>
            <person name="Langley C.H."/>
            <person name="Lapoint R."/>
            <person name="Lazzaro B.P."/>
            <person name="Lee S.J."/>
            <person name="Levesque L."/>
            <person name="Li R."/>
            <person name="Lin C.F."/>
            <person name="Lin M.F."/>
            <person name="Lindblad-Toh K."/>
            <person name="Llopart A."/>
            <person name="Long M."/>
            <person name="Low L."/>
            <person name="Lozovsky E."/>
            <person name="Lu J."/>
            <person name="Luo M."/>
            <person name="Machado C.A."/>
            <person name="Makalowski W."/>
            <person name="Marzo M."/>
            <person name="Matsuda M."/>
            <person name="Matzkin L."/>
            <person name="McAllister B."/>
            <person name="McBride C.S."/>
            <person name="McKernan B."/>
            <person name="McKernan K."/>
            <person name="Mendez-Lago M."/>
            <person name="Minx P."/>
            <person name="Mollenhauer M.U."/>
            <person name="Montooth K."/>
            <person name="Mount S.M."/>
            <person name="Mu X."/>
            <person name="Myers E."/>
            <person name="Negre B."/>
            <person name="Newfeld S."/>
            <person name="Nielsen R."/>
            <person name="Noor M.A."/>
            <person name="O'Grady P."/>
            <person name="Pachter L."/>
            <person name="Papaceit M."/>
            <person name="Parisi M.J."/>
            <person name="Parisi M."/>
            <person name="Parts L."/>
            <person name="Pedersen J.S."/>
            <person name="Pesole G."/>
            <person name="Phillippy A.M."/>
            <person name="Ponting C.P."/>
            <person name="Pop M."/>
            <person name="Porcelli D."/>
            <person name="Powell J.R."/>
            <person name="Prohaska S."/>
            <person name="Pruitt K."/>
            <person name="Puig M."/>
            <person name="Quesneville H."/>
            <person name="Ram K.R."/>
            <person name="Rand D."/>
            <person name="Rasmussen M.D."/>
            <person name="Reed L.K."/>
            <person name="Reenan R."/>
            <person name="Reily A."/>
            <person name="Remington K.A."/>
            <person name="Rieger T.T."/>
            <person name="Ritchie M.G."/>
            <person name="Robin C."/>
            <person name="Rogers Y.H."/>
            <person name="Rohde C."/>
            <person name="Rozas J."/>
            <person name="Rubenfield M.J."/>
            <person name="Ruiz A."/>
            <person name="Russo S."/>
            <person name="Salzberg S.L."/>
            <person name="Sanchez-Gracia A."/>
            <person name="Saranga D.J."/>
            <person name="Sato H."/>
            <person name="Schaeffer S.W."/>
            <person name="Schatz M.C."/>
            <person name="Schlenke T."/>
            <person name="Schwartz R."/>
            <person name="Segarra C."/>
            <person name="Singh R.S."/>
            <person name="Sirot L."/>
            <person name="Sirota M."/>
            <person name="Sisneros N.B."/>
            <person name="Smith C.D."/>
            <person name="Smith T.F."/>
            <person name="Spieth J."/>
            <person name="Stage D.E."/>
            <person name="Stark A."/>
            <person name="Stephan W."/>
            <person name="Strausberg R.L."/>
            <person name="Strempel S."/>
            <person name="Sturgill D."/>
            <person name="Sutton G."/>
            <person name="Sutton G.G."/>
            <person name="Tao W."/>
            <person name="Teichmann S."/>
            <person name="Tobari Y.N."/>
            <person name="Tomimura Y."/>
            <person name="Tsolas J.M."/>
            <person name="Valente V.L."/>
            <person name="Venter E."/>
            <person name="Venter J.C."/>
            <person name="Vicario S."/>
            <person name="Vieira F.G."/>
            <person name="Vilella A.J."/>
            <person name="Villasante A."/>
            <person name="Walenz B."/>
            <person name="Wang J."/>
            <person name="Wasserman M."/>
            <person name="Watts T."/>
            <person name="Wilson D."/>
            <person name="Wilson R.K."/>
            <person name="Wing R.A."/>
            <person name="Wolfner M.F."/>
            <person name="Wong A."/>
            <person name="Wong G.K."/>
            <person name="Wu C.I."/>
            <person name="Wu G."/>
            <person name="Yamamoto D."/>
            <person name="Yang H.P."/>
            <person name="Yang S.P."/>
            <person name="Yorke J.A."/>
            <person name="Yoshida K."/>
            <person name="Zdobnov E."/>
            <person name="Zhang P."/>
            <person name="Zhang Y."/>
            <person name="Zimin A.V."/>
            <person name="Baldwin J."/>
            <person name="Abdouelleil A."/>
            <person name="Abdulkadir J."/>
            <person name="Abebe A."/>
            <person name="Abera B."/>
            <person name="Abreu J."/>
            <person name="Acer S.C."/>
            <person name="Aftuck L."/>
            <person name="Alexander A."/>
            <person name="An P."/>
            <person name="Anderson E."/>
            <person name="Anderson S."/>
            <person name="Arachi H."/>
            <person name="Azer M."/>
            <person name="Bachantsang P."/>
            <person name="Barry A."/>
            <person name="Bayul T."/>
            <person name="Berlin A."/>
            <person name="Bessette D."/>
            <person name="Bloom T."/>
            <person name="Blye J."/>
            <person name="Boguslavskiy L."/>
            <person name="Bonnet C."/>
            <person name="Boukhgalter B."/>
            <person name="Bourzgui I."/>
            <person name="Brown A."/>
            <person name="Cahill P."/>
            <person name="Channer S."/>
            <person name="Cheshatsang Y."/>
            <person name="Chuda L."/>
            <person name="Citroen M."/>
            <person name="Collymore A."/>
            <person name="Cooke P."/>
            <person name="Costello M."/>
            <person name="D'Aco K."/>
            <person name="Daza R."/>
            <person name="De Haan G."/>
            <person name="DeGray S."/>
            <person name="DeMaso C."/>
            <person name="Dhargay N."/>
            <person name="Dooley K."/>
            <person name="Dooley E."/>
            <person name="Doricent M."/>
            <person name="Dorje P."/>
            <person name="Dorjee K."/>
            <person name="Dupes A."/>
            <person name="Elong R."/>
            <person name="Falk J."/>
            <person name="Farina A."/>
            <person name="Faro S."/>
            <person name="Ferguson D."/>
            <person name="Fisher S."/>
            <person name="Foley C.D."/>
            <person name="Franke A."/>
            <person name="Friedrich D."/>
            <person name="Gadbois L."/>
            <person name="Gearin G."/>
            <person name="Gearin C.R."/>
            <person name="Giannoukos G."/>
            <person name="Goode T."/>
            <person name="Graham J."/>
            <person name="Grandbois E."/>
            <person name="Grewal S."/>
            <person name="Gyaltsen K."/>
            <person name="Hafez N."/>
            <person name="Hagos B."/>
            <person name="Hall J."/>
            <person name="Henson C."/>
            <person name="Hollinger A."/>
            <person name="Honan T."/>
            <person name="Huard M.D."/>
            <person name="Hughes L."/>
            <person name="Hurhula B."/>
            <person name="Husby M.E."/>
            <person name="Kamat A."/>
            <person name="Kanga B."/>
            <person name="Kashin S."/>
            <person name="Khazanovich D."/>
            <person name="Kisner P."/>
            <person name="Lance K."/>
            <person name="Lara M."/>
            <person name="Lee W."/>
            <person name="Lennon N."/>
            <person name="Letendre F."/>
            <person name="LeVine R."/>
            <person name="Lipovsky A."/>
            <person name="Liu X."/>
            <person name="Liu J."/>
            <person name="Liu S."/>
            <person name="Lokyitsang T."/>
            <person name="Lokyitsang Y."/>
            <person name="Lubonja R."/>
            <person name="Lui A."/>
            <person name="MacDonald P."/>
            <person name="Magnisalis V."/>
            <person name="Maru K."/>
            <person name="Matthews C."/>
            <person name="McCusker W."/>
            <person name="McDonough S."/>
            <person name="Mehta T."/>
            <person name="Meldrim J."/>
            <person name="Meneus L."/>
            <person name="Mihai O."/>
            <person name="Mihalev A."/>
            <person name="Mihova T."/>
            <person name="Mittelman R."/>
            <person name="Mlenga V."/>
            <person name="Montmayeur A."/>
            <person name="Mulrain L."/>
            <person name="Navidi A."/>
            <person name="Naylor J."/>
            <person name="Negash T."/>
            <person name="Nguyen T."/>
            <person name="Nguyen N."/>
            <person name="Nicol R."/>
            <person name="Norbu C."/>
            <person name="Norbu N."/>
            <person name="Novod N."/>
            <person name="O'Neill B."/>
            <person name="Osman S."/>
            <person name="Markiewicz E."/>
            <person name="Oyono O.L."/>
            <person name="Patti C."/>
            <person name="Phunkhang P."/>
            <person name="Pierre F."/>
            <person name="Priest M."/>
            <person name="Raghuraman S."/>
            <person name="Rege F."/>
            <person name="Reyes R."/>
            <person name="Rise C."/>
            <person name="Rogov P."/>
            <person name="Ross K."/>
            <person name="Ryan E."/>
            <person name="Settipalli S."/>
            <person name="Shea T."/>
            <person name="Sherpa N."/>
            <person name="Shi L."/>
            <person name="Shih D."/>
            <person name="Sparrow T."/>
            <person name="Spaulding J."/>
            <person name="Stalker J."/>
            <person name="Stange-Thomann N."/>
            <person name="Stavropoulos S."/>
            <person name="Stone C."/>
            <person name="Strader C."/>
            <person name="Tesfaye S."/>
            <person name="Thomson T."/>
            <person name="Thoulutsang Y."/>
            <person name="Thoulutsang D."/>
            <person name="Topham K."/>
            <person name="Topping I."/>
            <person name="Tsamla T."/>
            <person name="Vassiliev H."/>
            <person name="Vo A."/>
            <person name="Wangchuk T."/>
            <person name="Wangdi T."/>
            <person name="Weiand M."/>
            <person name="Wilkinson J."/>
            <person name="Wilson A."/>
            <person name="Yadav S."/>
            <person name="Young G."/>
            <person name="Yu Q."/>
            <person name="Zembek L."/>
            <person name="Zhong D."/>
            <person name="Zimmer A."/>
            <person name="Zwirko Z."/>
            <person name="Jaffe D.B."/>
            <person name="Alvarez P."/>
            <person name="Brockman W."/>
            <person name="Butler J."/>
            <person name="Chin C."/>
            <person name="Gnerre S."/>
            <person name="Grabherr M."/>
            <person name="Kleber M."/>
            <person name="Mauceli E."/>
            <person name="MacCallum I."/>
        </authorList>
    </citation>
    <scope>NUCLEOTIDE SEQUENCE [LARGE SCALE GENOMIC DNA]</scope>
    <source>
        <strain evidence="3">Tai18E2 / Tucson 14021-0261.01</strain>
    </source>
</reference>
<organism evidence="2 3">
    <name type="scientific">Drosophila yakuba</name>
    <name type="common">Fruit fly</name>
    <dbReference type="NCBI Taxonomy" id="7245"/>
    <lineage>
        <taxon>Eukaryota</taxon>
        <taxon>Metazoa</taxon>
        <taxon>Ecdysozoa</taxon>
        <taxon>Arthropoda</taxon>
        <taxon>Hexapoda</taxon>
        <taxon>Insecta</taxon>
        <taxon>Pterygota</taxon>
        <taxon>Neoptera</taxon>
        <taxon>Endopterygota</taxon>
        <taxon>Diptera</taxon>
        <taxon>Brachycera</taxon>
        <taxon>Muscomorpha</taxon>
        <taxon>Ephydroidea</taxon>
        <taxon>Drosophilidae</taxon>
        <taxon>Drosophila</taxon>
        <taxon>Sophophora</taxon>
    </lineage>
</organism>
<dbReference type="Proteomes" id="UP000002282">
    <property type="component" value="Chromosome 3R"/>
</dbReference>
<dbReference type="KEGG" id="dya:Dyak_GE24197"/>
<evidence type="ECO:0000313" key="3">
    <source>
        <dbReference type="Proteomes" id="UP000002282"/>
    </source>
</evidence>
<proteinExistence type="predicted"/>
<dbReference type="OrthoDB" id="7841870at2759"/>
<sequence length="167" mass="19047">MQKSYAPNTKKTKPKRKFAFGIGFYRKSSELQERTTSNRDYGLKSTKGTGTPYPQKQPKLDHSVLTAKLESQSLIRSVLSETSVCSSPEPKVASMGASDPTFEMRRKLFDEGEFTICKGRKLSLEFHHSDENQNQVLHQASKATDNFPYSNYMDLKNFCEQHNIKLL</sequence>
<accession>B4PU19</accession>
<dbReference type="AlphaFoldDB" id="B4PU19"/>
<reference evidence="2 3" key="2">
    <citation type="journal article" date="2007" name="PLoS Biol.">
        <title>Principles of genome evolution in the Drosophila melanogaster species group.</title>
        <authorList>
            <person name="Ranz J.M."/>
            <person name="Maurin D."/>
            <person name="Chan Y.S."/>
            <person name="von Grotthuss M."/>
            <person name="Hillier L.W."/>
            <person name="Roote J."/>
            <person name="Ashburner M."/>
            <person name="Bergman C.M."/>
        </authorList>
    </citation>
    <scope>NUCLEOTIDE SEQUENCE [LARGE SCALE GENOMIC DNA]</scope>
    <source>
        <strain evidence="3">Tai18E2 / Tucson 14021-0261.01</strain>
    </source>
</reference>
<dbReference type="EMBL" id="CM000160">
    <property type="protein sequence ID" value="EDW97669.1"/>
    <property type="molecule type" value="Genomic_DNA"/>
</dbReference>
<dbReference type="GO" id="GO:0004864">
    <property type="term" value="F:protein phosphatase inhibitor activity"/>
    <property type="evidence" value="ECO:0007669"/>
    <property type="project" value="EnsemblMetazoa"/>
</dbReference>
<keyword evidence="3" id="KW-1185">Reference proteome</keyword>
<dbReference type="OMA" id="TEPTFEM"/>
<protein>
    <submittedName>
        <fullName evidence="2">Uncharacterized protein</fullName>
    </submittedName>
</protein>
<gene>
    <name evidence="2" type="primary">Dyak\GE24197</name>
    <name evidence="2" type="synonym">dyak_GLEANR_7915</name>
    <name evidence="2" type="synonym">GE24197</name>
    <name evidence="2" type="ORF">Dyak_GE24197</name>
</gene>
<name>B4PU19_DROYA</name>
<evidence type="ECO:0000256" key="1">
    <source>
        <dbReference type="SAM" id="MobiDB-lite"/>
    </source>
</evidence>